<protein>
    <submittedName>
        <fullName evidence="2">GlsB/YeaQ/YmgE family stress response membrane protein</fullName>
    </submittedName>
</protein>
<keyword evidence="1" id="KW-0812">Transmembrane</keyword>
<gene>
    <name evidence="2" type="ORF">ACFQSB_07055</name>
</gene>
<dbReference type="RefSeq" id="WP_380825024.1">
    <property type="nucleotide sequence ID" value="NZ_JBHTCG010000003.1"/>
</dbReference>
<name>A0ABW2NZV2_9ACTN</name>
<organism evidence="2 3">
    <name type="scientific">Sphaerisporangium rhizosphaerae</name>
    <dbReference type="NCBI Taxonomy" id="2269375"/>
    <lineage>
        <taxon>Bacteria</taxon>
        <taxon>Bacillati</taxon>
        <taxon>Actinomycetota</taxon>
        <taxon>Actinomycetes</taxon>
        <taxon>Streptosporangiales</taxon>
        <taxon>Streptosporangiaceae</taxon>
        <taxon>Sphaerisporangium</taxon>
    </lineage>
</organism>
<keyword evidence="3" id="KW-1185">Reference proteome</keyword>
<comment type="caution">
    <text evidence="2">The sequence shown here is derived from an EMBL/GenBank/DDBJ whole genome shotgun (WGS) entry which is preliminary data.</text>
</comment>
<accession>A0ABW2NZV2</accession>
<proteinExistence type="predicted"/>
<evidence type="ECO:0000313" key="3">
    <source>
        <dbReference type="Proteomes" id="UP001596496"/>
    </source>
</evidence>
<dbReference type="Proteomes" id="UP001596496">
    <property type="component" value="Unassembled WGS sequence"/>
</dbReference>
<sequence>MLILLIAAVVTGTIVGGLGRLVLPGRQNIGWPATILAGTVAAQVGGGIAYLFHFDDKLLLVLLVEVVLAAICVSVVAKAQAGKGGA</sequence>
<keyword evidence="1" id="KW-1133">Transmembrane helix</keyword>
<feature type="transmembrane region" description="Helical" evidence="1">
    <location>
        <begin position="29"/>
        <end position="51"/>
    </location>
</feature>
<keyword evidence="1" id="KW-0472">Membrane</keyword>
<feature type="transmembrane region" description="Helical" evidence="1">
    <location>
        <begin position="58"/>
        <end position="77"/>
    </location>
</feature>
<evidence type="ECO:0000256" key="1">
    <source>
        <dbReference type="SAM" id="Phobius"/>
    </source>
</evidence>
<evidence type="ECO:0000313" key="2">
    <source>
        <dbReference type="EMBL" id="MFC7381959.1"/>
    </source>
</evidence>
<dbReference type="EMBL" id="JBHTCG010000003">
    <property type="protein sequence ID" value="MFC7381959.1"/>
    <property type="molecule type" value="Genomic_DNA"/>
</dbReference>
<reference evidence="3" key="1">
    <citation type="journal article" date="2019" name="Int. J. Syst. Evol. Microbiol.">
        <title>The Global Catalogue of Microorganisms (GCM) 10K type strain sequencing project: providing services to taxonomists for standard genome sequencing and annotation.</title>
        <authorList>
            <consortium name="The Broad Institute Genomics Platform"/>
            <consortium name="The Broad Institute Genome Sequencing Center for Infectious Disease"/>
            <person name="Wu L."/>
            <person name="Ma J."/>
        </authorList>
    </citation>
    <scope>NUCLEOTIDE SEQUENCE [LARGE SCALE GENOMIC DNA]</scope>
    <source>
        <strain evidence="3">CECT 7649</strain>
    </source>
</reference>